<evidence type="ECO:0000313" key="1">
    <source>
        <dbReference type="EMBL" id="POD81881.1"/>
    </source>
</evidence>
<gene>
    <name evidence="1" type="ORF">S101258_03088</name>
</gene>
<accession>A0A2S3U1G1</accession>
<comment type="caution">
    <text evidence="1">The sequence shown here is derived from an EMBL/GenBank/DDBJ whole genome shotgun (WGS) entry which is preliminary data.</text>
</comment>
<reference evidence="1 2" key="1">
    <citation type="submission" date="2017-06" db="EMBL/GenBank/DDBJ databases">
        <title>Genome sequence of Lactobacillus plantarum subsp. plantarum strain SRCM101258.</title>
        <authorList>
            <person name="Cho S.H."/>
        </authorList>
    </citation>
    <scope>NUCLEOTIDE SEQUENCE [LARGE SCALE GENOMIC DNA]</scope>
    <source>
        <strain evidence="1 2">SRCM101258</strain>
    </source>
</reference>
<protein>
    <submittedName>
        <fullName evidence="1">Uncharacterized protein</fullName>
    </submittedName>
</protein>
<dbReference type="EMBL" id="NKCZ01000126">
    <property type="protein sequence ID" value="POD81881.1"/>
    <property type="molecule type" value="Genomic_DNA"/>
</dbReference>
<dbReference type="Proteomes" id="UP000236990">
    <property type="component" value="Unassembled WGS sequence"/>
</dbReference>
<dbReference type="AlphaFoldDB" id="A0A2S3U1G1"/>
<organism evidence="1 2">
    <name type="scientific">Lactiplantibacillus plantarum subsp. plantarum</name>
    <dbReference type="NCBI Taxonomy" id="337330"/>
    <lineage>
        <taxon>Bacteria</taxon>
        <taxon>Bacillati</taxon>
        <taxon>Bacillota</taxon>
        <taxon>Bacilli</taxon>
        <taxon>Lactobacillales</taxon>
        <taxon>Lactobacillaceae</taxon>
        <taxon>Lactiplantibacillus</taxon>
    </lineage>
</organism>
<proteinExistence type="predicted"/>
<evidence type="ECO:0000313" key="2">
    <source>
        <dbReference type="Proteomes" id="UP000236990"/>
    </source>
</evidence>
<sequence length="32" mass="3611">MSEIAATIATDLLTIKGRTLRPKRPVHLGQWH</sequence>
<name>A0A2S3U1G1_LACPN</name>